<dbReference type="EMBL" id="BOOU01000052">
    <property type="protein sequence ID" value="GII78740.1"/>
    <property type="molecule type" value="Genomic_DNA"/>
</dbReference>
<evidence type="ECO:0000313" key="4">
    <source>
        <dbReference type="Proteomes" id="UP000655287"/>
    </source>
</evidence>
<name>A0A919R7L8_9ACTN</name>
<proteinExistence type="predicted"/>
<comment type="caution">
    <text evidence="3">The sequence shown here is derived from an EMBL/GenBank/DDBJ whole genome shotgun (WGS) entry which is preliminary data.</text>
</comment>
<dbReference type="Pfam" id="PF07179">
    <property type="entry name" value="SseB"/>
    <property type="match status" value="1"/>
</dbReference>
<keyword evidence="4" id="KW-1185">Reference proteome</keyword>
<gene>
    <name evidence="3" type="ORF">Sru01_37220</name>
</gene>
<dbReference type="RefSeq" id="WP_203987753.1">
    <property type="nucleotide sequence ID" value="NZ_BOOU01000052.1"/>
</dbReference>
<sequence length="194" mass="19428">MPSIPQPLVPDDDGAADPALAAALAGHAAGTTGPAEVAAALAGARLLVPVVAVLTAAETGAHGLRQEKESEMALPLLVGADGRTAVPAFTGSGPLRRWRADARPIQALAPQVCRAALGEGAAAVVVDVAGPAPFPIEGGLLHALAAAGRPAGGPDELRGLLAELSRHADVTVARVPDAPGPPRPRGLRALFRRR</sequence>
<evidence type="ECO:0000313" key="3">
    <source>
        <dbReference type="EMBL" id="GII78740.1"/>
    </source>
</evidence>
<evidence type="ECO:0000256" key="1">
    <source>
        <dbReference type="SAM" id="MobiDB-lite"/>
    </source>
</evidence>
<evidence type="ECO:0000259" key="2">
    <source>
        <dbReference type="Pfam" id="PF07179"/>
    </source>
</evidence>
<feature type="domain" description="SseB protein N-terminal" evidence="2">
    <location>
        <begin position="20"/>
        <end position="141"/>
    </location>
</feature>
<dbReference type="Proteomes" id="UP000655287">
    <property type="component" value="Unassembled WGS sequence"/>
</dbReference>
<dbReference type="AlphaFoldDB" id="A0A919R7L8"/>
<protein>
    <recommendedName>
        <fullName evidence="2">SseB protein N-terminal domain-containing protein</fullName>
    </recommendedName>
</protein>
<organism evidence="3 4">
    <name type="scientific">Sphaerisporangium rufum</name>
    <dbReference type="NCBI Taxonomy" id="1381558"/>
    <lineage>
        <taxon>Bacteria</taxon>
        <taxon>Bacillati</taxon>
        <taxon>Actinomycetota</taxon>
        <taxon>Actinomycetes</taxon>
        <taxon>Streptosporangiales</taxon>
        <taxon>Streptosporangiaceae</taxon>
        <taxon>Sphaerisporangium</taxon>
    </lineage>
</organism>
<dbReference type="InterPro" id="IPR009839">
    <property type="entry name" value="SseB_N"/>
</dbReference>
<feature type="region of interest" description="Disordered" evidence="1">
    <location>
        <begin position="175"/>
        <end position="194"/>
    </location>
</feature>
<reference evidence="3" key="1">
    <citation type="submission" date="2021-01" db="EMBL/GenBank/DDBJ databases">
        <title>Whole genome shotgun sequence of Sphaerisporangium rufum NBRC 109079.</title>
        <authorList>
            <person name="Komaki H."/>
            <person name="Tamura T."/>
        </authorList>
    </citation>
    <scope>NUCLEOTIDE SEQUENCE</scope>
    <source>
        <strain evidence="3">NBRC 109079</strain>
    </source>
</reference>
<accession>A0A919R7L8</accession>